<reference evidence="4" key="1">
    <citation type="journal article" date="2020" name="MBio">
        <title>Horizontal gene transfer to a defensive symbiont with a reduced genome amongst a multipartite beetle microbiome.</title>
        <authorList>
            <person name="Waterworth S.C."/>
            <person name="Florez L.V."/>
            <person name="Rees E.R."/>
            <person name="Hertweck C."/>
            <person name="Kaltenpoth M."/>
            <person name="Kwan J.C."/>
        </authorList>
    </citation>
    <scope>NUCLEOTIDE SEQUENCE [LARGE SCALE GENOMIC DNA]</scope>
</reference>
<dbReference type="Proteomes" id="UP000487117">
    <property type="component" value="Unassembled WGS sequence"/>
</dbReference>
<dbReference type="Gene3D" id="2.40.30.170">
    <property type="match status" value="1"/>
</dbReference>
<gene>
    <name evidence="3" type="primary">aaeA_1</name>
    <name evidence="3" type="ORF">GAK31_01826</name>
</gene>
<sequence length="309" mass="32267">MIKMQQPARMQRGLLLLGLAVAPAMLLSACSGDTPVRAPAEQKDAAGRVAVARGVVDVDGGLIALALPLDGPITSAAVKEGDVVRKGQLLLAQDDALPQQELAVASADVQVAEERLKAAKAQLQDLQRNARRLGAGASEGVSSTQMAEAATLQLADKEAEAGIAEAQRDMARHKLEAARLRLRQLSLVAPEAGTVIGQVPAAGTYGQAGKPVLSLLPARPLQVRAELSAAYVDAVKEGMAAVVIPDRDGPDGDGPMPKAKVVRISPIYAPGRLPADAGRGAPRVVECILQFEGDAPVRFGQHVRVEFHR</sequence>
<evidence type="ECO:0000256" key="2">
    <source>
        <dbReference type="SAM" id="SignalP"/>
    </source>
</evidence>
<dbReference type="GO" id="GO:0015562">
    <property type="term" value="F:efflux transmembrane transporter activity"/>
    <property type="evidence" value="ECO:0007669"/>
    <property type="project" value="TreeGrafter"/>
</dbReference>
<feature type="coiled-coil region" evidence="1">
    <location>
        <begin position="102"/>
        <end position="183"/>
    </location>
</feature>
<dbReference type="SUPFAM" id="SSF111369">
    <property type="entry name" value="HlyD-like secretion proteins"/>
    <property type="match status" value="1"/>
</dbReference>
<accession>A0A7V8JMI1</accession>
<protein>
    <submittedName>
        <fullName evidence="3">p-hydroxybenzoic acid efflux pump subunit AaeA</fullName>
    </submittedName>
</protein>
<keyword evidence="1" id="KW-0175">Coiled coil</keyword>
<dbReference type="AlphaFoldDB" id="A0A7V8JMI1"/>
<dbReference type="PANTHER" id="PTHR30469">
    <property type="entry name" value="MULTIDRUG RESISTANCE PROTEIN MDTA"/>
    <property type="match status" value="1"/>
</dbReference>
<keyword evidence="2" id="KW-0732">Signal</keyword>
<comment type="caution">
    <text evidence="3">The sequence shown here is derived from an EMBL/GenBank/DDBJ whole genome shotgun (WGS) entry which is preliminary data.</text>
</comment>
<evidence type="ECO:0000256" key="1">
    <source>
        <dbReference type="SAM" id="Coils"/>
    </source>
</evidence>
<dbReference type="PROSITE" id="PS51257">
    <property type="entry name" value="PROKAR_LIPOPROTEIN"/>
    <property type="match status" value="1"/>
</dbReference>
<dbReference type="EMBL" id="WNDS01000002">
    <property type="protein sequence ID" value="KAF1016333.1"/>
    <property type="molecule type" value="Genomic_DNA"/>
</dbReference>
<proteinExistence type="predicted"/>
<name>A0A7V8JMI1_STEMA</name>
<dbReference type="Gene3D" id="2.40.50.100">
    <property type="match status" value="1"/>
</dbReference>
<dbReference type="GO" id="GO:1990281">
    <property type="term" value="C:efflux pump complex"/>
    <property type="evidence" value="ECO:0007669"/>
    <property type="project" value="TreeGrafter"/>
</dbReference>
<evidence type="ECO:0000313" key="3">
    <source>
        <dbReference type="EMBL" id="KAF1016333.1"/>
    </source>
</evidence>
<organism evidence="3 4">
    <name type="scientific">Stenotrophomonas maltophilia</name>
    <name type="common">Pseudomonas maltophilia</name>
    <name type="synonym">Xanthomonas maltophilia</name>
    <dbReference type="NCBI Taxonomy" id="40324"/>
    <lineage>
        <taxon>Bacteria</taxon>
        <taxon>Pseudomonadati</taxon>
        <taxon>Pseudomonadota</taxon>
        <taxon>Gammaproteobacteria</taxon>
        <taxon>Lysobacterales</taxon>
        <taxon>Lysobacteraceae</taxon>
        <taxon>Stenotrophomonas</taxon>
        <taxon>Stenotrophomonas maltophilia group</taxon>
    </lineage>
</organism>
<feature type="chain" id="PRO_5031401424" evidence="2">
    <location>
        <begin position="30"/>
        <end position="309"/>
    </location>
</feature>
<dbReference type="PANTHER" id="PTHR30469:SF15">
    <property type="entry name" value="HLYD FAMILY OF SECRETION PROTEINS"/>
    <property type="match status" value="1"/>
</dbReference>
<dbReference type="Gene3D" id="1.10.287.470">
    <property type="entry name" value="Helix hairpin bin"/>
    <property type="match status" value="1"/>
</dbReference>
<feature type="signal peptide" evidence="2">
    <location>
        <begin position="1"/>
        <end position="29"/>
    </location>
</feature>
<evidence type="ECO:0000313" key="4">
    <source>
        <dbReference type="Proteomes" id="UP000487117"/>
    </source>
</evidence>